<comment type="caution">
    <text evidence="2">The sequence shown here is derived from an EMBL/GenBank/DDBJ whole genome shotgun (WGS) entry which is preliminary data.</text>
</comment>
<accession>A0ABW5Y919</accession>
<feature type="signal peptide" evidence="1">
    <location>
        <begin position="1"/>
        <end position="20"/>
    </location>
</feature>
<keyword evidence="1" id="KW-0732">Signal</keyword>
<organism evidence="2 3">
    <name type="scientific">Mucilaginibacter ximonensis</name>
    <dbReference type="NCBI Taxonomy" id="538021"/>
    <lineage>
        <taxon>Bacteria</taxon>
        <taxon>Pseudomonadati</taxon>
        <taxon>Bacteroidota</taxon>
        <taxon>Sphingobacteriia</taxon>
        <taxon>Sphingobacteriales</taxon>
        <taxon>Sphingobacteriaceae</taxon>
        <taxon>Mucilaginibacter</taxon>
    </lineage>
</organism>
<dbReference type="EMBL" id="JBHUPD010000001">
    <property type="protein sequence ID" value="MFD2871791.1"/>
    <property type="molecule type" value="Genomic_DNA"/>
</dbReference>
<dbReference type="InterPro" id="IPR008969">
    <property type="entry name" value="CarboxyPept-like_regulatory"/>
</dbReference>
<dbReference type="SUPFAM" id="SSF49464">
    <property type="entry name" value="Carboxypeptidase regulatory domain-like"/>
    <property type="match status" value="1"/>
</dbReference>
<feature type="chain" id="PRO_5045655399" description="Carboxypeptidase-like protein" evidence="1">
    <location>
        <begin position="21"/>
        <end position="237"/>
    </location>
</feature>
<evidence type="ECO:0000313" key="2">
    <source>
        <dbReference type="EMBL" id="MFD2871791.1"/>
    </source>
</evidence>
<gene>
    <name evidence="2" type="ORF">ACFS5N_04890</name>
</gene>
<evidence type="ECO:0008006" key="4">
    <source>
        <dbReference type="Google" id="ProtNLM"/>
    </source>
</evidence>
<name>A0ABW5Y919_9SPHI</name>
<protein>
    <recommendedName>
        <fullName evidence="4">Carboxypeptidase-like protein</fullName>
    </recommendedName>
</protein>
<dbReference type="RefSeq" id="WP_377182813.1">
    <property type="nucleotide sequence ID" value="NZ_JBHUPD010000001.1"/>
</dbReference>
<dbReference type="Proteomes" id="UP001597557">
    <property type="component" value="Unassembled WGS sequence"/>
</dbReference>
<proteinExistence type="predicted"/>
<evidence type="ECO:0000313" key="3">
    <source>
        <dbReference type="Proteomes" id="UP001597557"/>
    </source>
</evidence>
<keyword evidence="3" id="KW-1185">Reference proteome</keyword>
<sequence>MRYLLAILVLSIGIKTYAQRASGFVTDKQTGLFISGAMIKSAAATTVSDLHGQFSIKVNKTDTLRVNMPGYDVFVHPVTEAGNTLIISLHKNTQLKEVTISAQRDRIADSLATRKTFAKNFNSAAPKFEDIVQVRAVPGIIPVAGITIIPSQLVNAITYKSSKGYKLKKRLIQDENDKYISSRFNKALIIRLTGFSGDSLAKFMVKYRPTAAATKKMTAYDLSTYIKNNAVNYRKGD</sequence>
<evidence type="ECO:0000256" key="1">
    <source>
        <dbReference type="SAM" id="SignalP"/>
    </source>
</evidence>
<reference evidence="3" key="1">
    <citation type="journal article" date="2019" name="Int. J. Syst. Evol. Microbiol.">
        <title>The Global Catalogue of Microorganisms (GCM) 10K type strain sequencing project: providing services to taxonomists for standard genome sequencing and annotation.</title>
        <authorList>
            <consortium name="The Broad Institute Genomics Platform"/>
            <consortium name="The Broad Institute Genome Sequencing Center for Infectious Disease"/>
            <person name="Wu L."/>
            <person name="Ma J."/>
        </authorList>
    </citation>
    <scope>NUCLEOTIDE SEQUENCE [LARGE SCALE GENOMIC DNA]</scope>
    <source>
        <strain evidence="3">KCTC 22437</strain>
    </source>
</reference>